<reference evidence="1" key="1">
    <citation type="submission" date="2020-01" db="EMBL/GenBank/DDBJ databases">
        <title>Identification and distribution of gene clusters putatively required for synthesis of sphingolipid metabolism inhibitors in phylogenetically diverse species of the filamentous fungus Fusarium.</title>
        <authorList>
            <person name="Kim H.-S."/>
            <person name="Busman M."/>
            <person name="Brown D.W."/>
            <person name="Divon H."/>
            <person name="Uhlig S."/>
            <person name="Proctor R.H."/>
        </authorList>
    </citation>
    <scope>NUCLEOTIDE SEQUENCE</scope>
    <source>
        <strain evidence="1">NRRL 53441</strain>
    </source>
</reference>
<dbReference type="AlphaFoldDB" id="A0A8H4P9T7"/>
<organism evidence="1 2">
    <name type="scientific">Fusarium austroafricanum</name>
    <dbReference type="NCBI Taxonomy" id="2364996"/>
    <lineage>
        <taxon>Eukaryota</taxon>
        <taxon>Fungi</taxon>
        <taxon>Dikarya</taxon>
        <taxon>Ascomycota</taxon>
        <taxon>Pezizomycotina</taxon>
        <taxon>Sordariomycetes</taxon>
        <taxon>Hypocreomycetidae</taxon>
        <taxon>Hypocreales</taxon>
        <taxon>Nectriaceae</taxon>
        <taxon>Fusarium</taxon>
        <taxon>Fusarium concolor species complex</taxon>
    </lineage>
</organism>
<dbReference type="CDD" id="cd02440">
    <property type="entry name" value="AdoMet_MTases"/>
    <property type="match status" value="1"/>
</dbReference>
<name>A0A8H4P9T7_9HYPO</name>
<dbReference type="InterPro" id="IPR029063">
    <property type="entry name" value="SAM-dependent_MTases_sf"/>
</dbReference>
<proteinExistence type="predicted"/>
<evidence type="ECO:0008006" key="3">
    <source>
        <dbReference type="Google" id="ProtNLM"/>
    </source>
</evidence>
<dbReference type="OrthoDB" id="184880at2759"/>
<gene>
    <name evidence="1" type="ORF">F53441_4149</name>
</gene>
<dbReference type="SUPFAM" id="SSF53335">
    <property type="entry name" value="S-adenosyl-L-methionine-dependent methyltransferases"/>
    <property type="match status" value="1"/>
</dbReference>
<sequence length="286" mass="31809">MISRISTRIKSRTIYVLILKKQILAQESQMADAVYSTPEWYLKAQDKDVSSDIGRLTIYHFGFKQAAQGTLIFPQLDFSTPRAVLDVGTADGLWIRDVQSTIPAPTHGQHTFTGTDINVSFFPTTATEGITYVKHDIRDPAPQTWYDSFDLVNMRMILIAAGSGAAQRAVVNEHIRLLKPGGWIQIGDCDRVCPTSAAENPRYHDMFVCIRAVCEASGLDPLETPKMKSWLVEAGLEDVHEQTAMRAVGKRNVEEELGRLGVEVDLVIAKGFATGAKGKFRQRIRD</sequence>
<evidence type="ECO:0000313" key="1">
    <source>
        <dbReference type="EMBL" id="KAF4453152.1"/>
    </source>
</evidence>
<evidence type="ECO:0000313" key="2">
    <source>
        <dbReference type="Proteomes" id="UP000605986"/>
    </source>
</evidence>
<accession>A0A8H4P9T7</accession>
<dbReference type="Gene3D" id="3.40.50.150">
    <property type="entry name" value="Vaccinia Virus protein VP39"/>
    <property type="match status" value="1"/>
</dbReference>
<protein>
    <recommendedName>
        <fullName evidence="3">Methyltransferase domain-containing protein</fullName>
    </recommendedName>
</protein>
<dbReference type="EMBL" id="JAADJG010000162">
    <property type="protein sequence ID" value="KAF4453152.1"/>
    <property type="molecule type" value="Genomic_DNA"/>
</dbReference>
<dbReference type="Proteomes" id="UP000605986">
    <property type="component" value="Unassembled WGS sequence"/>
</dbReference>
<keyword evidence="2" id="KW-1185">Reference proteome</keyword>
<comment type="caution">
    <text evidence="1">The sequence shown here is derived from an EMBL/GenBank/DDBJ whole genome shotgun (WGS) entry which is preliminary data.</text>
</comment>